<sequence>MKSANGVTKGQVREKEEVGLVDEEAEQGAQGDGPRNGQTKAKETEGWERPLQQTRQAQAGDAAWEDEPTDTEAEHNAQWQEHYVDRRAVREWQRVFQEQYDQAGDWQEKGQAVDEVLLQTLQYEKTEAVNAVTTDEEEDELQLKEDVSYRRGQAQQTQQEQEWDNLPVGPNQPIRTKVKKAPFQSLRACASEAYLDVRDSQSVVSSHSDDTMLTVASNAAVSMQSVPVSVGSNLFTRRGEYRNRPHPSISATPRPVVMAKKTWQRDRPSLPSTNELIALSATRSMPHQFRPSTSPYYDSFKDMSPFLRTNQCRIGYVDSHCHLDLIWFKYKFDTLDDLRARFPAAFPHNFMGCIPNFCDPNFYMPNRQNNYDQNWLAAQLRHVGVFGTCFGVHPNNAGSYTEEVHNFLIQLATENRKKYKLVAIGECGIDLYRNGATRDAQVICFERQLEVATTFGLPVVIHCRSGMIDPANPDEQDAEDFCLQIMMRKLHRFHPIHRHCYTGTIQNAQKWINAFPHIVFGFTPIITKEDAPVRDTVRHLPLTRIVLETDAPYFNFGFRRMEGQTPSEFPEGFTIPTYACLTACAISDIKHVHLPHVLKTTRENTARIYLLNGVELFEE</sequence>
<evidence type="ECO:0008006" key="6">
    <source>
        <dbReference type="Google" id="ProtNLM"/>
    </source>
</evidence>
<gene>
    <name evidence="4" type="ORF">WR25_01717</name>
</gene>
<dbReference type="Proteomes" id="UP000218231">
    <property type="component" value="Unassembled WGS sequence"/>
</dbReference>
<evidence type="ECO:0000256" key="3">
    <source>
        <dbReference type="SAM" id="MobiDB-lite"/>
    </source>
</evidence>
<accession>A0A2A2JSC8</accession>
<evidence type="ECO:0000256" key="2">
    <source>
        <dbReference type="ARBA" id="ARBA00022801"/>
    </source>
</evidence>
<comment type="caution">
    <text evidence="4">The sequence shown here is derived from an EMBL/GenBank/DDBJ whole genome shotgun (WGS) entry which is preliminary data.</text>
</comment>
<dbReference type="PANTHER" id="PTHR46363:SF1">
    <property type="entry name" value="DEOXYRIBONUCLEASE TATDN2-RELATED"/>
    <property type="match status" value="1"/>
</dbReference>
<dbReference type="Gene3D" id="3.20.20.140">
    <property type="entry name" value="Metal-dependent hydrolases"/>
    <property type="match status" value="1"/>
</dbReference>
<dbReference type="Pfam" id="PF01026">
    <property type="entry name" value="TatD_DNase"/>
    <property type="match status" value="1"/>
</dbReference>
<dbReference type="CDD" id="cd01310">
    <property type="entry name" value="TatD_DNAse"/>
    <property type="match status" value="1"/>
</dbReference>
<dbReference type="OrthoDB" id="5850839at2759"/>
<dbReference type="GO" id="GO:0016788">
    <property type="term" value="F:hydrolase activity, acting on ester bonds"/>
    <property type="evidence" value="ECO:0007669"/>
    <property type="project" value="InterPro"/>
</dbReference>
<dbReference type="PANTHER" id="PTHR46363">
    <property type="entry name" value="DEOXYRIBONUCLEASE TATDN2-RELATED"/>
    <property type="match status" value="1"/>
</dbReference>
<organism evidence="4 5">
    <name type="scientific">Diploscapter pachys</name>
    <dbReference type="NCBI Taxonomy" id="2018661"/>
    <lineage>
        <taxon>Eukaryota</taxon>
        <taxon>Metazoa</taxon>
        <taxon>Ecdysozoa</taxon>
        <taxon>Nematoda</taxon>
        <taxon>Chromadorea</taxon>
        <taxon>Rhabditida</taxon>
        <taxon>Rhabditina</taxon>
        <taxon>Rhabditomorpha</taxon>
        <taxon>Rhabditoidea</taxon>
        <taxon>Rhabditidae</taxon>
        <taxon>Diploscapter</taxon>
    </lineage>
</organism>
<dbReference type="AlphaFoldDB" id="A0A2A2JSC8"/>
<name>A0A2A2JSC8_9BILA</name>
<keyword evidence="2" id="KW-0378">Hydrolase</keyword>
<evidence type="ECO:0000313" key="5">
    <source>
        <dbReference type="Proteomes" id="UP000218231"/>
    </source>
</evidence>
<proteinExistence type="inferred from homology"/>
<reference evidence="4 5" key="1">
    <citation type="journal article" date="2017" name="Curr. Biol.">
        <title>Genome architecture and evolution of a unichromosomal asexual nematode.</title>
        <authorList>
            <person name="Fradin H."/>
            <person name="Zegar C."/>
            <person name="Gutwein M."/>
            <person name="Lucas J."/>
            <person name="Kovtun M."/>
            <person name="Corcoran D."/>
            <person name="Baugh L.R."/>
            <person name="Kiontke K."/>
            <person name="Gunsalus K."/>
            <person name="Fitch D.H."/>
            <person name="Piano F."/>
        </authorList>
    </citation>
    <scope>NUCLEOTIDE SEQUENCE [LARGE SCALE GENOMIC DNA]</scope>
    <source>
        <strain evidence="4">PF1309</strain>
    </source>
</reference>
<dbReference type="PROSITE" id="PS01137">
    <property type="entry name" value="TATD_1"/>
    <property type="match status" value="1"/>
</dbReference>
<evidence type="ECO:0000256" key="1">
    <source>
        <dbReference type="ARBA" id="ARBA00009275"/>
    </source>
</evidence>
<evidence type="ECO:0000313" key="4">
    <source>
        <dbReference type="EMBL" id="PAV64644.1"/>
    </source>
</evidence>
<keyword evidence="5" id="KW-1185">Reference proteome</keyword>
<dbReference type="SUPFAM" id="SSF51556">
    <property type="entry name" value="Metallo-dependent hydrolases"/>
    <property type="match status" value="1"/>
</dbReference>
<dbReference type="EMBL" id="LIAE01010252">
    <property type="protein sequence ID" value="PAV64644.1"/>
    <property type="molecule type" value="Genomic_DNA"/>
</dbReference>
<comment type="similarity">
    <text evidence="1">Belongs to the metallo-dependent hydrolases superfamily. TatD-type hydrolase family.</text>
</comment>
<dbReference type="PROSITE" id="PS01091">
    <property type="entry name" value="TATD_3"/>
    <property type="match status" value="1"/>
</dbReference>
<dbReference type="InterPro" id="IPR001130">
    <property type="entry name" value="TatD-like"/>
</dbReference>
<feature type="region of interest" description="Disordered" evidence="3">
    <location>
        <begin position="1"/>
        <end position="77"/>
    </location>
</feature>
<dbReference type="InterPro" id="IPR032466">
    <property type="entry name" value="Metal_Hydrolase"/>
</dbReference>
<dbReference type="InterPro" id="IPR018228">
    <property type="entry name" value="DNase_TatD-rel_CS"/>
</dbReference>
<protein>
    <recommendedName>
        <fullName evidence="6">TatD related DNase</fullName>
    </recommendedName>
</protein>